<evidence type="ECO:0000256" key="2">
    <source>
        <dbReference type="ARBA" id="ARBA00022553"/>
    </source>
</evidence>
<dbReference type="FunFam" id="2.30.42.10:FF:000125">
    <property type="entry name" value="PATJ, crumbs cell polarity complex component"/>
    <property type="match status" value="1"/>
</dbReference>
<evidence type="ECO:0008006" key="10">
    <source>
        <dbReference type="Google" id="ProtNLM"/>
    </source>
</evidence>
<dbReference type="CDD" id="cd06689">
    <property type="entry name" value="PDZ1_MUPP1-like"/>
    <property type="match status" value="1"/>
</dbReference>
<keyword evidence="2" id="KW-0597">Phosphoprotein</keyword>
<dbReference type="Pfam" id="PF00595">
    <property type="entry name" value="PDZ"/>
    <property type="match status" value="12"/>
</dbReference>
<dbReference type="PROSITE" id="PS51022">
    <property type="entry name" value="L27"/>
    <property type="match status" value="1"/>
</dbReference>
<dbReference type="CDD" id="cd06671">
    <property type="entry name" value="PDZ7_MUPP1-PD6_PATJ-like"/>
    <property type="match status" value="1"/>
</dbReference>
<dbReference type="CDD" id="cd06674">
    <property type="entry name" value="PDZ11_MUPP1-PDZ9_PATJ-like"/>
    <property type="match status" value="1"/>
</dbReference>
<protein>
    <recommendedName>
        <fullName evidence="10">Multiple PDZ domain protein</fullName>
    </recommendedName>
</protein>
<feature type="domain" description="PDZ" evidence="6">
    <location>
        <begin position="178"/>
        <end position="265"/>
    </location>
</feature>
<dbReference type="InterPro" id="IPR004172">
    <property type="entry name" value="L27_dom"/>
</dbReference>
<gene>
    <name evidence="8" type="ORF">LARSCL_LOCUS9839</name>
</gene>
<evidence type="ECO:0000313" key="8">
    <source>
        <dbReference type="EMBL" id="CAL1278536.1"/>
    </source>
</evidence>
<feature type="region of interest" description="Disordered" evidence="5">
    <location>
        <begin position="1852"/>
        <end position="1872"/>
    </location>
</feature>
<dbReference type="SMART" id="SM00228">
    <property type="entry name" value="PDZ"/>
    <property type="match status" value="12"/>
</dbReference>
<dbReference type="InterPro" id="IPR036034">
    <property type="entry name" value="PDZ_sf"/>
</dbReference>
<dbReference type="FunFam" id="2.30.42.10:FF:000070">
    <property type="entry name" value="Multiple PDZ domain protein"/>
    <property type="match status" value="1"/>
</dbReference>
<reference evidence="8 9" key="1">
    <citation type="submission" date="2024-04" db="EMBL/GenBank/DDBJ databases">
        <authorList>
            <person name="Rising A."/>
            <person name="Reimegard J."/>
            <person name="Sonavane S."/>
            <person name="Akerstrom W."/>
            <person name="Nylinder S."/>
            <person name="Hedman E."/>
            <person name="Kallberg Y."/>
        </authorList>
    </citation>
    <scope>NUCLEOTIDE SEQUENCE [LARGE SCALE GENOMIC DNA]</scope>
</reference>
<keyword evidence="9" id="KW-1185">Reference proteome</keyword>
<dbReference type="CDD" id="cd06672">
    <property type="entry name" value="PDZ8_MUPP1-PDZ7_PATJ-PDZ2_INAD-like"/>
    <property type="match status" value="1"/>
</dbReference>
<feature type="domain" description="PDZ" evidence="6">
    <location>
        <begin position="2090"/>
        <end position="2173"/>
    </location>
</feature>
<feature type="domain" description="PDZ" evidence="6">
    <location>
        <begin position="997"/>
        <end position="1064"/>
    </location>
</feature>
<proteinExistence type="predicted"/>
<dbReference type="SMART" id="SM00569">
    <property type="entry name" value="L27"/>
    <property type="match status" value="1"/>
</dbReference>
<dbReference type="CDD" id="cd06791">
    <property type="entry name" value="PDZ3_MUPP1-like"/>
    <property type="match status" value="1"/>
</dbReference>
<dbReference type="SUPFAM" id="SSF101288">
    <property type="entry name" value="L27 domain"/>
    <property type="match status" value="1"/>
</dbReference>
<evidence type="ECO:0000256" key="3">
    <source>
        <dbReference type="ARBA" id="ARBA00022737"/>
    </source>
</evidence>
<dbReference type="EMBL" id="CAXIEN010000113">
    <property type="protein sequence ID" value="CAL1278536.1"/>
    <property type="molecule type" value="Genomic_DNA"/>
</dbReference>
<feature type="domain" description="PDZ" evidence="6">
    <location>
        <begin position="306"/>
        <end position="386"/>
    </location>
</feature>
<feature type="domain" description="PDZ" evidence="6">
    <location>
        <begin position="1668"/>
        <end position="1751"/>
    </location>
</feature>
<dbReference type="PANTHER" id="PTHR19964">
    <property type="entry name" value="MULTIPLE PDZ DOMAIN PROTEIN"/>
    <property type="match status" value="1"/>
</dbReference>
<dbReference type="Gene3D" id="2.30.42.10">
    <property type="match status" value="12"/>
</dbReference>
<feature type="compositionally biased region" description="Basic and acidic residues" evidence="5">
    <location>
        <begin position="1458"/>
        <end position="1476"/>
    </location>
</feature>
<keyword evidence="3" id="KW-0677">Repeat</keyword>
<feature type="domain" description="PDZ" evidence="6">
    <location>
        <begin position="1549"/>
        <end position="1619"/>
    </location>
</feature>
<dbReference type="GO" id="GO:0030054">
    <property type="term" value="C:cell junction"/>
    <property type="evidence" value="ECO:0007669"/>
    <property type="project" value="UniProtKB-ARBA"/>
</dbReference>
<feature type="domain" description="PDZ" evidence="6">
    <location>
        <begin position="1884"/>
        <end position="1967"/>
    </location>
</feature>
<evidence type="ECO:0000256" key="1">
    <source>
        <dbReference type="ARBA" id="ARBA00004370"/>
    </source>
</evidence>
<organism evidence="8 9">
    <name type="scientific">Larinioides sclopetarius</name>
    <dbReference type="NCBI Taxonomy" id="280406"/>
    <lineage>
        <taxon>Eukaryota</taxon>
        <taxon>Metazoa</taxon>
        <taxon>Ecdysozoa</taxon>
        <taxon>Arthropoda</taxon>
        <taxon>Chelicerata</taxon>
        <taxon>Arachnida</taxon>
        <taxon>Araneae</taxon>
        <taxon>Araneomorphae</taxon>
        <taxon>Entelegynae</taxon>
        <taxon>Araneoidea</taxon>
        <taxon>Araneidae</taxon>
        <taxon>Larinioides</taxon>
    </lineage>
</organism>
<feature type="region of interest" description="Disordered" evidence="5">
    <location>
        <begin position="1359"/>
        <end position="1486"/>
    </location>
</feature>
<evidence type="ECO:0000313" key="9">
    <source>
        <dbReference type="Proteomes" id="UP001497382"/>
    </source>
</evidence>
<dbReference type="CDD" id="cd06667">
    <property type="entry name" value="PDZ2_MUPP1-like"/>
    <property type="match status" value="1"/>
</dbReference>
<dbReference type="InterPro" id="IPR036892">
    <property type="entry name" value="L27_dom_sf"/>
</dbReference>
<keyword evidence="4" id="KW-0472">Membrane</keyword>
<dbReference type="Gene3D" id="1.10.287.650">
    <property type="entry name" value="L27 domain"/>
    <property type="match status" value="1"/>
</dbReference>
<dbReference type="CDD" id="cd06676">
    <property type="entry name" value="PDZ13_MUPP1-like"/>
    <property type="match status" value="1"/>
</dbReference>
<dbReference type="SUPFAM" id="SSF50156">
    <property type="entry name" value="PDZ domain-like"/>
    <property type="match status" value="12"/>
</dbReference>
<feature type="region of interest" description="Disordered" evidence="5">
    <location>
        <begin position="1783"/>
        <end position="1804"/>
    </location>
</feature>
<feature type="domain" description="PDZ" evidence="6">
    <location>
        <begin position="1265"/>
        <end position="1350"/>
    </location>
</feature>
<accession>A0AAV2A3H6</accession>
<dbReference type="CDD" id="cd23064">
    <property type="entry name" value="PDZ3_INAD-like"/>
    <property type="match status" value="1"/>
</dbReference>
<comment type="caution">
    <text evidence="8">The sequence shown here is derived from an EMBL/GenBank/DDBJ whole genome shotgun (WGS) entry which is preliminary data.</text>
</comment>
<feature type="compositionally biased region" description="Acidic residues" evidence="5">
    <location>
        <begin position="1106"/>
        <end position="1117"/>
    </location>
</feature>
<evidence type="ECO:0000256" key="4">
    <source>
        <dbReference type="ARBA" id="ARBA00023136"/>
    </source>
</evidence>
<feature type="domain" description="L27" evidence="7">
    <location>
        <begin position="3"/>
        <end position="67"/>
    </location>
</feature>
<feature type="domain" description="PDZ" evidence="6">
    <location>
        <begin position="475"/>
        <end position="560"/>
    </location>
</feature>
<sequence length="2173" mass="233457">MPVSADTRQALKLLERIQLHLQESEAAQLNPTVGDDLNTLISVLDSPVFNSILNIQDSIHELKRQLHKHPSILPVDFDISPTTGELLLNLPAEPIPLQNSEDLYEPNSDAEQNYGYDSHLAKSVGNMKIDEIESRSAEISSMITAPPEYALSAITTESYAEEFQRTIDQGAQGRDIHTLQLFKPEGSSLGFSVVGLRSEQKGELGIFIQEIQPNGIAGRDGRLQEGDQILAIDGQPLDSNISHQQAISILQQARGLVELIVARGGIATTEQSPLTAVSLERSPSAVSDASKGSDMVLNTEWAQVESIDLLNDGSGLGFGIIGGRSTGVVVKTILPGGVADRDGRLQSGDHILQIGEVNLRGMGSEQVAMVLRQSGSHVRLIVARPVDPASCASLRSHAPLVPTRILADPEEVEKHLAMFNLPEPSPYKGPPSGDATFAYSRELEYAEAAFSTTDGRVGVREKDLVEDQPEMETFEVELVKDQQGLGITIAGYVCEKEEISGIFVKSIAKGSAADMCGKIRVNDQIIEVDGRPLHGYTNHDAVEVLRSTGKSVKLRLARYLRGAKYQQLQLAIASGELSYPSLPSSVQAQIHEPKIAPELSTKDLDLNDVSLLIDNDYDGILSPRVEAAIQAKWSKVMGPEFDIVVAQLSKFREGGGLGISLEGTVDVEDGKEVRPHHYIRSILPDGPVGVNGKLQGGDELLEVNGEKLLGMNHHGVVATLKELPLHVRMVCARRKAAAREVFPSLNQANFSNPYHMEYDLSTVPDFMGRGMLSGPFGGSLTSLTHSSERLVKAKSDGSLAIGTAASSPPMEAALSKLKSRSLEPLTGLAMWSSEPQIIELMKGDRGLGFSILDYQDPMNPNETVIVIRSLVPGGVAQQDGRLIPGDRLLFVNDINLENASLDAAVQALKGAPKGVVRIGVAKPLPLPESGQSGQMSLENSPTMRDMKCSFELPLLPRFSLDLEQNASFSKDQSETSVLPSISQNDNSNEFEMSPVKTIRILKGTNVFGLSVNIVESVGVVVTSVTPGSACDRDGRLKGGDILVSINGCSLLDAEPRVAGEVLRNVDKSAADVLVQYIPEDPSEPSTSETFTSLPSSSMRGPSMKSDEEEDEYYDVSETEPPALPQSNPPTLVSKTPGSPLQLSEKSLPELEKLLPEPEKTVSVALQPVESKLSLIQLPTKPAITAPKPTVATVSVLSAGSSVKLLDVGNMVSKVKPTVPFKPARTSLSPKDAFPARAKSKATTIESMLAETNSGSIARQWGPERTVELNRDPVKGLGISIISGKLDIMQGGIFIKNVLPDSPAGWNGTLKRGDRILEVSGFDIRNAGHAKAVDVIKNAPNPVKFIIQSLVPLPKKPEREGLPVASVPSTPPPPLEVTAADDLPKSLDTKLPLYKMPKEEPPVQTPVPTSVSLEALSPTSSRESTIKRASPKSSLEVTPTKPFPGSSAATPSEETIQEVPDRPSSAEKDRLSCHENAAEEEEADDKVSFDTLEEGKILTRKGKKIDALSAGNMKLTPVERVSDPESEDEFGYTQKKIQKKYGDMKGELILITLVKGSNKLGLSLAGNKDRTKMSVFVCGMHPKGMAAKDGRIKIGDELLEVNGVVVYGRCHLNASAMIKSLSGTSYKILLLRREGAVEEMAVKPLTQFPSELDEEATEDKYCHYRGMHTVTVRKGAQGLGIMIIEGKHVEVGQGIFISDIQENSAAEQAGLKVGDMILAANDADLVGADYDTAASILKQADGLLTLIVANPNKPSPGYIYDEEKKCPEIIENSHEKNVTLKMCEKKKDKSPPPLPPPKPSFLSPTKKSCHKVSALVTMPKPLETRTFNCSVAPLTSAAVISEVIAPSLTAKTEEANGNDGVSFQEEDEPLPDPKKCEIKPGKETTIEITKEKIGLGLSIVGGSDTPLGAVIIHEVYPDGAAALDGRLRPGDQILEVNGEDLRDALHEHAITVLRQTPTLVQMVVYREEGQSHEEDAFETLDVELYKKPGRGLGLSIVGRKNGPGVFISEVVKGGIAEADGRLIQGDQILEVNGQDLKTATQEHAAAVLKTTMGRIHMKIGRLKAGSRRSTSCLTTTPKNQENIDSPEEIKTITLERGSTGLGFSIVGGFGTQHGDLPIYVSKLFEDGAAARDGQLKLGDQILGVNGQSLEGLTHQEAVEALKNASGTVVLTVLQ</sequence>
<comment type="subcellular location">
    <subcellularLocation>
        <location evidence="1">Membrane</location>
    </subcellularLocation>
</comment>
<feature type="domain" description="PDZ" evidence="6">
    <location>
        <begin position="645"/>
        <end position="735"/>
    </location>
</feature>
<dbReference type="PROSITE" id="PS50106">
    <property type="entry name" value="PDZ"/>
    <property type="match status" value="12"/>
</dbReference>
<name>A0AAV2A3H6_9ARAC</name>
<evidence type="ECO:0000256" key="5">
    <source>
        <dbReference type="SAM" id="MobiDB-lite"/>
    </source>
</evidence>
<feature type="domain" description="PDZ" evidence="6">
    <location>
        <begin position="1980"/>
        <end position="2062"/>
    </location>
</feature>
<dbReference type="GO" id="GO:0016020">
    <property type="term" value="C:membrane"/>
    <property type="evidence" value="ECO:0007669"/>
    <property type="project" value="UniProtKB-SubCell"/>
</dbReference>
<dbReference type="InterPro" id="IPR051342">
    <property type="entry name" value="PDZ_scaffold"/>
</dbReference>
<dbReference type="InterPro" id="IPR001478">
    <property type="entry name" value="PDZ"/>
</dbReference>
<feature type="compositionally biased region" description="Low complexity" evidence="5">
    <location>
        <begin position="1083"/>
        <end position="1097"/>
    </location>
</feature>
<evidence type="ECO:0000259" key="6">
    <source>
        <dbReference type="PROSITE" id="PS50106"/>
    </source>
</evidence>
<dbReference type="CDD" id="cd06668">
    <property type="entry name" value="PDZ4_MUPP1-like"/>
    <property type="match status" value="1"/>
</dbReference>
<dbReference type="CDD" id="cd06673">
    <property type="entry name" value="PDZ10_MUPP1-PDZ8_PATJ-like"/>
    <property type="match status" value="1"/>
</dbReference>
<dbReference type="Proteomes" id="UP001497382">
    <property type="component" value="Unassembled WGS sequence"/>
</dbReference>
<dbReference type="PANTHER" id="PTHR19964:SF92">
    <property type="entry name" value="PATJ HOMOLOG"/>
    <property type="match status" value="1"/>
</dbReference>
<evidence type="ECO:0000259" key="7">
    <source>
        <dbReference type="PROSITE" id="PS51022"/>
    </source>
</evidence>
<dbReference type="FunFam" id="2.30.42.10:FF:000038">
    <property type="entry name" value="Multiple PDZ domain protein isoform X1"/>
    <property type="match status" value="1"/>
</dbReference>
<feature type="domain" description="PDZ" evidence="6">
    <location>
        <begin position="837"/>
        <end position="915"/>
    </location>
</feature>
<dbReference type="CDD" id="cd06669">
    <property type="entry name" value="PDZ5_MUPP1-like"/>
    <property type="match status" value="1"/>
</dbReference>
<feature type="region of interest" description="Disordered" evidence="5">
    <location>
        <begin position="1077"/>
        <end position="1142"/>
    </location>
</feature>